<reference evidence="1" key="1">
    <citation type="submission" date="2020-10" db="EMBL/GenBank/DDBJ databases">
        <authorList>
            <person name="Sedaghatjoo S."/>
        </authorList>
    </citation>
    <scope>NUCLEOTIDE SEQUENCE</scope>
    <source>
        <strain evidence="1">AZH3</strain>
    </source>
</reference>
<protein>
    <submittedName>
        <fullName evidence="1">Uncharacterized protein</fullName>
    </submittedName>
</protein>
<keyword evidence="2" id="KW-1185">Reference proteome</keyword>
<dbReference type="EMBL" id="CAJHJG010006155">
    <property type="protein sequence ID" value="CAD6955121.1"/>
    <property type="molecule type" value="Genomic_DNA"/>
</dbReference>
<comment type="caution">
    <text evidence="1">The sequence shown here is derived from an EMBL/GenBank/DDBJ whole genome shotgun (WGS) entry which is preliminary data.</text>
</comment>
<sequence length="128" mass="14521">MPTHELENSFVSTRDASTELQFLQSWKGLIESNGSIFRAGSLEPKSFEPSVTIQERADGLDVQQGFVFHDFSELECLEGREVTLQKQLMCVVTEADEEAKLMQRFTLIGQGAPEDPLRRPTKLDFLRD</sequence>
<evidence type="ECO:0000313" key="1">
    <source>
        <dbReference type="EMBL" id="CAD6955121.1"/>
    </source>
</evidence>
<gene>
    <name evidence="1" type="ORF">JKIAZH3_G2547</name>
</gene>
<organism evidence="1 2">
    <name type="scientific">Tilletia caries</name>
    <name type="common">wheat bunt fungus</name>
    <dbReference type="NCBI Taxonomy" id="13290"/>
    <lineage>
        <taxon>Eukaryota</taxon>
        <taxon>Fungi</taxon>
        <taxon>Dikarya</taxon>
        <taxon>Basidiomycota</taxon>
        <taxon>Ustilaginomycotina</taxon>
        <taxon>Exobasidiomycetes</taxon>
        <taxon>Tilletiales</taxon>
        <taxon>Tilletiaceae</taxon>
        <taxon>Tilletia</taxon>
    </lineage>
</organism>
<accession>A0ABN7J804</accession>
<dbReference type="Proteomes" id="UP000836402">
    <property type="component" value="Unassembled WGS sequence"/>
</dbReference>
<evidence type="ECO:0000313" key="2">
    <source>
        <dbReference type="Proteomes" id="UP000836402"/>
    </source>
</evidence>
<name>A0ABN7J804_9BASI</name>
<proteinExistence type="predicted"/>